<evidence type="ECO:0008006" key="3">
    <source>
        <dbReference type="Google" id="ProtNLM"/>
    </source>
</evidence>
<organism evidence="1 2">
    <name type="scientific">Streptomyces roseus</name>
    <dbReference type="NCBI Taxonomy" id="66430"/>
    <lineage>
        <taxon>Bacteria</taxon>
        <taxon>Bacillati</taxon>
        <taxon>Actinomycetota</taxon>
        <taxon>Actinomycetes</taxon>
        <taxon>Kitasatosporales</taxon>
        <taxon>Streptomycetaceae</taxon>
        <taxon>Streptomyces</taxon>
    </lineage>
</organism>
<gene>
    <name evidence="1" type="ORF">ACS04_04935</name>
</gene>
<dbReference type="Proteomes" id="UP000035932">
    <property type="component" value="Unassembled WGS sequence"/>
</dbReference>
<evidence type="ECO:0000313" key="1">
    <source>
        <dbReference type="EMBL" id="KMO98927.1"/>
    </source>
</evidence>
<keyword evidence="2" id="KW-1185">Reference proteome</keyword>
<protein>
    <recommendedName>
        <fullName evidence="3">Tetratricopeptide repeat protein</fullName>
    </recommendedName>
</protein>
<dbReference type="SUPFAM" id="SSF48452">
    <property type="entry name" value="TPR-like"/>
    <property type="match status" value="1"/>
</dbReference>
<proteinExistence type="predicted"/>
<sequence>MRLRDVAPILEAEALREARLLAELLPGEDDLTVHHLLGWFHWFRHRATLVRTGPEPGQGREQEQEQDRSDLRIAVHSLTASFLAGEEDLPEPLLPLVAENAAVYAARLLPELRESNNPARIACAARLWERIVDAAPLGHPQRPVHLTALGNVLRIKWRRGGRPADLDSAIDRFREALSALSEAPGRPMYLYNLGEALNARFERTGAIEDLEGAVALLAEAARATSGEGLYRALVLTGLAGALRARHERAGAPRDLDGAIARYREAVPMFPPDHPGRVESLSHLGDALLARFDHAGDPADRDAALTAWSAAKATADIL</sequence>
<comment type="caution">
    <text evidence="1">The sequence shown here is derived from an EMBL/GenBank/DDBJ whole genome shotgun (WGS) entry which is preliminary data.</text>
</comment>
<name>A0A0J6XXF5_9ACTN</name>
<dbReference type="PATRIC" id="fig|66430.4.peg.2680"/>
<evidence type="ECO:0000313" key="2">
    <source>
        <dbReference type="Proteomes" id="UP000035932"/>
    </source>
</evidence>
<accession>A0A0J6XXF5</accession>
<dbReference type="InterPro" id="IPR011990">
    <property type="entry name" value="TPR-like_helical_dom_sf"/>
</dbReference>
<dbReference type="Gene3D" id="1.25.40.10">
    <property type="entry name" value="Tetratricopeptide repeat domain"/>
    <property type="match status" value="1"/>
</dbReference>
<dbReference type="STRING" id="66430.ACS04_04935"/>
<dbReference type="AlphaFoldDB" id="A0A0J6XXF5"/>
<dbReference type="EMBL" id="LFML01000017">
    <property type="protein sequence ID" value="KMO98927.1"/>
    <property type="molecule type" value="Genomic_DNA"/>
</dbReference>
<reference evidence="1 2" key="1">
    <citation type="submission" date="2015-06" db="EMBL/GenBank/DDBJ databases">
        <title>Recapitulation of the evolution of biosynthetic gene clusters reveals hidden chemical diversity on bacterial genomes.</title>
        <authorList>
            <person name="Cruz-Morales P."/>
            <person name="Martinez-Guerrero C."/>
            <person name="Morales-Escalante M.A."/>
            <person name="Yanez-Guerra L.A."/>
            <person name="Kopp J.F."/>
            <person name="Feldmann J."/>
            <person name="Ramos-Aboites H.E."/>
            <person name="Barona-Gomez F."/>
        </authorList>
    </citation>
    <scope>NUCLEOTIDE SEQUENCE [LARGE SCALE GENOMIC DNA]</scope>
    <source>
        <strain evidence="1 2">ATCC 31245</strain>
    </source>
</reference>